<dbReference type="AlphaFoldDB" id="R4YMM2"/>
<reference evidence="4 5" key="1">
    <citation type="journal article" date="2013" name="Nat. Commun.">
        <title>Genome sequence and functional genomic analysis of the oil-degrading bacterium Oleispira antarctica.</title>
        <authorList>
            <person name="Kube M."/>
            <person name="Chernikova T.N."/>
            <person name="Al-Ramahi Y."/>
            <person name="Beloqui A."/>
            <person name="Lopez-Cortez N."/>
            <person name="Guazzaroni M.E."/>
            <person name="Heipieper H.J."/>
            <person name="Klages S."/>
            <person name="Kotsyurbenko O.R."/>
            <person name="Langer I."/>
            <person name="Nechitaylo T.Y."/>
            <person name="Lunsdorf H."/>
            <person name="Fernandez M."/>
            <person name="Juarez S."/>
            <person name="Ciordia S."/>
            <person name="Singer A."/>
            <person name="Kagan O."/>
            <person name="Egorova O."/>
            <person name="Petit P.A."/>
            <person name="Stogios P."/>
            <person name="Kim Y."/>
            <person name="Tchigvintsev A."/>
            <person name="Flick R."/>
            <person name="Denaro R."/>
            <person name="Genovese M."/>
            <person name="Albar J.P."/>
            <person name="Reva O.N."/>
            <person name="Martinez-Gomariz M."/>
            <person name="Tran H."/>
            <person name="Ferrer M."/>
            <person name="Savchenko A."/>
            <person name="Yakunin A.F."/>
            <person name="Yakimov M.M."/>
            <person name="Golyshina O.V."/>
            <person name="Reinhardt R."/>
            <person name="Golyshin P.N."/>
        </authorList>
    </citation>
    <scope>NUCLEOTIDE SEQUENCE [LARGE SCALE GENOMIC DNA]</scope>
</reference>
<dbReference type="Pfam" id="PF10996">
    <property type="entry name" value="Beta-Casp"/>
    <property type="match status" value="1"/>
</dbReference>
<feature type="domain" description="Beta-Casp" evidence="3">
    <location>
        <begin position="269"/>
        <end position="398"/>
    </location>
</feature>
<dbReference type="Gene3D" id="3.60.15.10">
    <property type="entry name" value="Ribonuclease Z/Hydroxyacylglutathione hydrolase-like"/>
    <property type="match status" value="1"/>
</dbReference>
<dbReference type="PATRIC" id="fig|698738.3.peg.2015"/>
<dbReference type="GO" id="GO:0004521">
    <property type="term" value="F:RNA endonuclease activity"/>
    <property type="evidence" value="ECO:0007669"/>
    <property type="project" value="TreeGrafter"/>
</dbReference>
<dbReference type="Pfam" id="PF00753">
    <property type="entry name" value="Lactamase_B"/>
    <property type="match status" value="1"/>
</dbReference>
<organism evidence="4 5">
    <name type="scientific">Oleispira antarctica RB-8</name>
    <dbReference type="NCBI Taxonomy" id="698738"/>
    <lineage>
        <taxon>Bacteria</taxon>
        <taxon>Pseudomonadati</taxon>
        <taxon>Pseudomonadota</taxon>
        <taxon>Gammaproteobacteria</taxon>
        <taxon>Oceanospirillales</taxon>
        <taxon>Oceanospirillaceae</taxon>
        <taxon>Oleispira</taxon>
    </lineage>
</organism>
<dbReference type="SMART" id="SM00849">
    <property type="entry name" value="Lactamase_B"/>
    <property type="match status" value="1"/>
</dbReference>
<dbReference type="InterPro" id="IPR001279">
    <property type="entry name" value="Metallo-B-lactamas"/>
</dbReference>
<dbReference type="PANTHER" id="PTHR11203">
    <property type="entry name" value="CLEAVAGE AND POLYADENYLATION SPECIFICITY FACTOR FAMILY MEMBER"/>
    <property type="match status" value="1"/>
</dbReference>
<dbReference type="InterPro" id="IPR050698">
    <property type="entry name" value="MBL"/>
</dbReference>
<keyword evidence="5" id="KW-1185">Reference proteome</keyword>
<dbReference type="SUPFAM" id="SSF56281">
    <property type="entry name" value="Metallo-hydrolase/oxidoreductase"/>
    <property type="match status" value="1"/>
</dbReference>
<dbReference type="Pfam" id="PF07521">
    <property type="entry name" value="RMMBL"/>
    <property type="match status" value="1"/>
</dbReference>
<dbReference type="STRING" id="698738.OLEAN_C19460"/>
<dbReference type="SMART" id="SM01027">
    <property type="entry name" value="Beta-Casp"/>
    <property type="match status" value="1"/>
</dbReference>
<evidence type="ECO:0000259" key="3">
    <source>
        <dbReference type="SMART" id="SM01027"/>
    </source>
</evidence>
<accession>R4YMM2</accession>
<evidence type="ECO:0000259" key="2">
    <source>
        <dbReference type="SMART" id="SM00849"/>
    </source>
</evidence>
<dbReference type="InterPro" id="IPR036866">
    <property type="entry name" value="RibonucZ/Hydroxyglut_hydro"/>
</dbReference>
<protein>
    <submittedName>
        <fullName evidence="4">Metallo-beta-lactamase family protein</fullName>
    </submittedName>
</protein>
<dbReference type="GO" id="GO:0016787">
    <property type="term" value="F:hydrolase activity"/>
    <property type="evidence" value="ECO:0007669"/>
    <property type="project" value="UniProtKB-KW"/>
</dbReference>
<proteinExistence type="predicted"/>
<evidence type="ECO:0000313" key="4">
    <source>
        <dbReference type="EMBL" id="CCK76122.1"/>
    </source>
</evidence>
<keyword evidence="1" id="KW-0378">Hydrolase</keyword>
<dbReference type="PROSITE" id="PS51257">
    <property type="entry name" value="PROKAR_LIPOPROTEIN"/>
    <property type="match status" value="1"/>
</dbReference>
<gene>
    <name evidence="4" type="ORF">OLEAN_C19460</name>
</gene>
<feature type="domain" description="Metallo-beta-lactamase" evidence="2">
    <location>
        <begin position="21"/>
        <end position="249"/>
    </location>
</feature>
<dbReference type="Gene3D" id="3.40.50.10890">
    <property type="match status" value="1"/>
</dbReference>
<dbReference type="Proteomes" id="UP000032749">
    <property type="component" value="Chromosome"/>
</dbReference>
<sequence length="491" mass="54687">MYDIKHHGAVNGVTGSCHQLSLDGSLFSNHEARSVLVDCGLFQGAESFDRDSGEVSSQEVASQKQIDFAIDDVQALLVTHCHIDHVGRIPYLLAAGFTGPIYATKATALLLPLVIEDAIKVGVTRNRSIIRSVMKRFNSQLVAIDYDQWFVVEGFEEALKAKFKVAGHILGSAYIEFDVREFDANNHTRHKIINKKRVVFSGDLGAPYSPLLPAPKSPYRCDELVIESTYGDRNHESRFRRRALLQTTLKRCLENKGTILIPAFSIGRTQELLYEIETMIHAGHLKDIDIIVDSPLASGFTEHYKALKYLWDKEAQRKVASGRHPLSFEQLMTVDSHQEHEKLLGHLKDSGRAAIVIAASGMCAGGRMQNYLQELLPDERTDVIFVGYQAKGTPGRDIQRYGPRFVQTGSPGYVEFAQSGERWQRVDIRASIHTLGGYSAHADQKDLVNFVKRMRSKPSKIRIVHGDDDAKAALKAKFEGLFGCDVVVPVG</sequence>
<dbReference type="InterPro" id="IPR022712">
    <property type="entry name" value="Beta_Casp"/>
</dbReference>
<name>R4YMM2_OLEAN</name>
<dbReference type="PANTHER" id="PTHR11203:SF37">
    <property type="entry name" value="INTEGRATOR COMPLEX SUBUNIT 11"/>
    <property type="match status" value="1"/>
</dbReference>
<dbReference type="HOGENOM" id="CLU_009673_5_0_6"/>
<dbReference type="InterPro" id="IPR011108">
    <property type="entry name" value="RMMBL"/>
</dbReference>
<evidence type="ECO:0000256" key="1">
    <source>
        <dbReference type="ARBA" id="ARBA00022801"/>
    </source>
</evidence>
<evidence type="ECO:0000313" key="5">
    <source>
        <dbReference type="Proteomes" id="UP000032749"/>
    </source>
</evidence>
<dbReference type="CDD" id="cd16295">
    <property type="entry name" value="TTHA0252-CPSF-like_MBL-fold"/>
    <property type="match status" value="1"/>
</dbReference>
<dbReference type="EMBL" id="FO203512">
    <property type="protein sequence ID" value="CCK76122.1"/>
    <property type="molecule type" value="Genomic_DNA"/>
</dbReference>
<dbReference type="KEGG" id="oai:OLEAN_C19460"/>
<dbReference type="OrthoDB" id="9803916at2"/>